<feature type="compositionally biased region" description="Acidic residues" evidence="7">
    <location>
        <begin position="125"/>
        <end position="135"/>
    </location>
</feature>
<dbReference type="GeneID" id="116205084"/>
<proteinExistence type="inferred from homology"/>
<reference evidence="11 12" key="2">
    <citation type="submission" date="2025-04" db="UniProtKB">
        <authorList>
            <consortium name="RefSeq"/>
        </authorList>
    </citation>
    <scope>IDENTIFICATION</scope>
    <source>
        <tissue evidence="11 12">Leaf</tissue>
    </source>
</reference>
<reference evidence="10" key="1">
    <citation type="journal article" date="2020" name="Plant Biotechnol. J.">
        <title>The pomegranate (Punica granatum L.) draft genome dissects genetic divergence between soft- and hard-seeded cultivars.</title>
        <authorList>
            <person name="Luo X."/>
            <person name="Li H."/>
            <person name="Wu Z."/>
            <person name="Yao W."/>
            <person name="Zhao P."/>
            <person name="Cao D."/>
            <person name="Yu H."/>
            <person name="Li K."/>
            <person name="Poudel K."/>
            <person name="Zhao D."/>
            <person name="Zhang F."/>
            <person name="Xia X."/>
            <person name="Chen L."/>
            <person name="Wang Q."/>
            <person name="Jing D."/>
            <person name="Cao S."/>
        </authorList>
    </citation>
    <scope>NUCLEOTIDE SEQUENCE [LARGE SCALE GENOMIC DNA]</scope>
</reference>
<dbReference type="GO" id="GO:0005774">
    <property type="term" value="C:vacuolar membrane"/>
    <property type="evidence" value="ECO:0007669"/>
    <property type="project" value="UniProtKB-SubCell"/>
</dbReference>
<feature type="transmembrane region" description="Helical" evidence="8">
    <location>
        <begin position="173"/>
        <end position="195"/>
    </location>
</feature>
<keyword evidence="3" id="KW-0926">Vacuole</keyword>
<dbReference type="PANTHER" id="PTHR31142:SF26">
    <property type="entry name" value="THH1_TOM1_TOM3 DOMAIN-CONTAINING PROTEIN"/>
    <property type="match status" value="1"/>
</dbReference>
<comment type="subcellular location">
    <subcellularLocation>
        <location evidence="1">Vacuole membrane</location>
        <topology evidence="1">Multi-pass membrane protein</topology>
    </subcellularLocation>
</comment>
<evidence type="ECO:0000313" key="11">
    <source>
        <dbReference type="RefSeq" id="XP_031393403.1"/>
    </source>
</evidence>
<dbReference type="RefSeq" id="XP_031393403.1">
    <property type="nucleotide sequence ID" value="XM_031537543.1"/>
</dbReference>
<feature type="transmembrane region" description="Helical" evidence="8">
    <location>
        <begin position="20"/>
        <end position="46"/>
    </location>
</feature>
<organism evidence="10 14">
    <name type="scientific">Punica granatum</name>
    <name type="common">Pomegranate</name>
    <dbReference type="NCBI Taxonomy" id="22663"/>
    <lineage>
        <taxon>Eukaryota</taxon>
        <taxon>Viridiplantae</taxon>
        <taxon>Streptophyta</taxon>
        <taxon>Embryophyta</taxon>
        <taxon>Tracheophyta</taxon>
        <taxon>Spermatophyta</taxon>
        <taxon>Magnoliopsida</taxon>
        <taxon>eudicotyledons</taxon>
        <taxon>Gunneridae</taxon>
        <taxon>Pentapetalae</taxon>
        <taxon>rosids</taxon>
        <taxon>malvids</taxon>
        <taxon>Myrtales</taxon>
        <taxon>Lythraceae</taxon>
        <taxon>Punica</taxon>
    </lineage>
</organism>
<feature type="transmembrane region" description="Helical" evidence="8">
    <location>
        <begin position="251"/>
        <end position="272"/>
    </location>
</feature>
<dbReference type="Pfam" id="PF06454">
    <property type="entry name" value="THH1_TOM1-3_dom"/>
    <property type="match status" value="2"/>
</dbReference>
<gene>
    <name evidence="11 12 13 14" type="primary">LOC116205084</name>
</gene>
<evidence type="ECO:0000256" key="7">
    <source>
        <dbReference type="SAM" id="MobiDB-lite"/>
    </source>
</evidence>
<evidence type="ECO:0000256" key="6">
    <source>
        <dbReference type="ARBA" id="ARBA00023136"/>
    </source>
</evidence>
<evidence type="ECO:0000256" key="5">
    <source>
        <dbReference type="ARBA" id="ARBA00022989"/>
    </source>
</evidence>
<dbReference type="OrthoDB" id="747122at2759"/>
<dbReference type="Proteomes" id="UP000515151">
    <property type="component" value="Chromosome 4"/>
</dbReference>
<sequence>MFSGSAVGGGDGGCSSLSALVPILALACFDGVLAFVAFSQVIRIHLRNQEAGWTRQKVLHLMLGCSNFGYFIFFASTLVAQCERWLCWSKMCGFIFMAYPKILFLAAFLLLLSFWVDLCHQANDEEEDGGNDNEENSSQQSLLDSKAKYSPISERRCRCCSFQNIEVGSRQKFVIAVVAVVFVLMLCFAVLIWIGTGKNPIDSLSVAQVYVHFCAVTSLLLGGALGYYGILLFLELRKLRSERSSADMWKVGGLAVVSVLCFTSSALIALLTDSPLFYSMHLSEIKGIKLPVLLIFYHFIGVTVPSSFLLWVMRELPRPITSPSQAEQTVITFISYDPSITHSPRQQAAATSSTNQVLR</sequence>
<protein>
    <submittedName>
        <fullName evidence="11 12">Tobamovirus multiplication protein 1 isoform X1</fullName>
    </submittedName>
</protein>
<evidence type="ECO:0000256" key="2">
    <source>
        <dbReference type="ARBA" id="ARBA00006779"/>
    </source>
</evidence>
<dbReference type="RefSeq" id="XP_031393404.1">
    <property type="nucleotide sequence ID" value="XM_031537544.1"/>
</dbReference>
<dbReference type="InterPro" id="IPR040226">
    <property type="entry name" value="THH1/TOM1/TOM3"/>
</dbReference>
<keyword evidence="5 8" id="KW-1133">Transmembrane helix</keyword>
<accession>A0A6P8DJ84</accession>
<keyword evidence="4 8" id="KW-0812">Transmembrane</keyword>
<dbReference type="RefSeq" id="XP_031393405.1">
    <property type="nucleotide sequence ID" value="XM_031537545.1"/>
</dbReference>
<dbReference type="AlphaFoldDB" id="A0A6P8DJ84"/>
<feature type="transmembrane region" description="Helical" evidence="8">
    <location>
        <begin position="292"/>
        <end position="312"/>
    </location>
</feature>
<evidence type="ECO:0000313" key="10">
    <source>
        <dbReference type="Proteomes" id="UP000515151"/>
    </source>
</evidence>
<name>A0A6P8DJ84_PUNGR</name>
<dbReference type="RefSeq" id="XP_031393406.1">
    <property type="nucleotide sequence ID" value="XM_031537546.1"/>
</dbReference>
<feature type="transmembrane region" description="Helical" evidence="8">
    <location>
        <begin position="58"/>
        <end position="81"/>
    </location>
</feature>
<evidence type="ECO:0000259" key="9">
    <source>
        <dbReference type="Pfam" id="PF06454"/>
    </source>
</evidence>
<feature type="transmembrane region" description="Helical" evidence="8">
    <location>
        <begin position="93"/>
        <end position="116"/>
    </location>
</feature>
<feature type="domain" description="THH1/TOM1/TOM3" evidence="9">
    <location>
        <begin position="24"/>
        <end position="124"/>
    </location>
</feature>
<dbReference type="InterPro" id="IPR009457">
    <property type="entry name" value="THH1/TOM1/TOM3_dom"/>
</dbReference>
<evidence type="ECO:0000256" key="4">
    <source>
        <dbReference type="ARBA" id="ARBA00022692"/>
    </source>
</evidence>
<evidence type="ECO:0000256" key="1">
    <source>
        <dbReference type="ARBA" id="ARBA00004128"/>
    </source>
</evidence>
<feature type="region of interest" description="Disordered" evidence="7">
    <location>
        <begin position="125"/>
        <end position="144"/>
    </location>
</feature>
<keyword evidence="10" id="KW-1185">Reference proteome</keyword>
<evidence type="ECO:0000256" key="8">
    <source>
        <dbReference type="SAM" id="Phobius"/>
    </source>
</evidence>
<feature type="domain" description="THH1/TOM1/TOM3" evidence="9">
    <location>
        <begin position="172"/>
        <end position="318"/>
    </location>
</feature>
<comment type="similarity">
    <text evidence="2">Belongs to the plant tobamovirus multiplication TOM1 protein family.</text>
</comment>
<feature type="transmembrane region" description="Helical" evidence="8">
    <location>
        <begin position="207"/>
        <end position="230"/>
    </location>
</feature>
<evidence type="ECO:0000313" key="14">
    <source>
        <dbReference type="RefSeq" id="XP_031393406.1"/>
    </source>
</evidence>
<evidence type="ECO:0000256" key="3">
    <source>
        <dbReference type="ARBA" id="ARBA00022554"/>
    </source>
</evidence>
<dbReference type="PANTHER" id="PTHR31142">
    <property type="entry name" value="TOBAMOVIRUS MULTIPLICATION PROTEIN 1-LIKE ISOFORM X1"/>
    <property type="match status" value="1"/>
</dbReference>
<keyword evidence="6 8" id="KW-0472">Membrane</keyword>
<evidence type="ECO:0000313" key="12">
    <source>
        <dbReference type="RefSeq" id="XP_031393404.1"/>
    </source>
</evidence>
<evidence type="ECO:0000313" key="13">
    <source>
        <dbReference type="RefSeq" id="XP_031393405.1"/>
    </source>
</evidence>